<evidence type="ECO:0000313" key="3">
    <source>
        <dbReference type="Proteomes" id="UP000297703"/>
    </source>
</evidence>
<keyword evidence="1" id="KW-0812">Transmembrane</keyword>
<evidence type="ECO:0000313" key="2">
    <source>
        <dbReference type="EMBL" id="TFK01652.1"/>
    </source>
</evidence>
<name>A0A4D9E032_9SAUR</name>
<comment type="caution">
    <text evidence="2">The sequence shown here is derived from an EMBL/GenBank/DDBJ whole genome shotgun (WGS) entry which is preliminary data.</text>
</comment>
<evidence type="ECO:0000256" key="1">
    <source>
        <dbReference type="SAM" id="Phobius"/>
    </source>
</evidence>
<accession>A0A4D9E032</accession>
<dbReference type="AlphaFoldDB" id="A0A4D9E032"/>
<dbReference type="Proteomes" id="UP000297703">
    <property type="component" value="Unassembled WGS sequence"/>
</dbReference>
<keyword evidence="1" id="KW-1133">Transmembrane helix</keyword>
<gene>
    <name evidence="2" type="ORF">DR999_PMT16115</name>
</gene>
<keyword evidence="3" id="KW-1185">Reference proteome</keyword>
<organism evidence="2 3">
    <name type="scientific">Platysternon megacephalum</name>
    <name type="common">big-headed turtle</name>
    <dbReference type="NCBI Taxonomy" id="55544"/>
    <lineage>
        <taxon>Eukaryota</taxon>
        <taxon>Metazoa</taxon>
        <taxon>Chordata</taxon>
        <taxon>Craniata</taxon>
        <taxon>Vertebrata</taxon>
        <taxon>Euteleostomi</taxon>
        <taxon>Archelosauria</taxon>
        <taxon>Testudinata</taxon>
        <taxon>Testudines</taxon>
        <taxon>Cryptodira</taxon>
        <taxon>Durocryptodira</taxon>
        <taxon>Testudinoidea</taxon>
        <taxon>Platysternidae</taxon>
        <taxon>Platysternon</taxon>
    </lineage>
</organism>
<feature type="transmembrane region" description="Helical" evidence="1">
    <location>
        <begin position="16"/>
        <end position="33"/>
    </location>
</feature>
<protein>
    <submittedName>
        <fullName evidence="2">DNA-directed RNA polymerase II subunit RPB3</fullName>
    </submittedName>
</protein>
<proteinExistence type="predicted"/>
<dbReference type="EMBL" id="QXTE01000218">
    <property type="protein sequence ID" value="TFK01652.1"/>
    <property type="molecule type" value="Genomic_DNA"/>
</dbReference>
<reference evidence="2 3" key="1">
    <citation type="submission" date="2019-04" db="EMBL/GenBank/DDBJ databases">
        <title>Draft genome of the big-headed turtle Platysternon megacephalum.</title>
        <authorList>
            <person name="Gong S."/>
        </authorList>
    </citation>
    <scope>NUCLEOTIDE SEQUENCE [LARGE SCALE GENOMIC DNA]</scope>
    <source>
        <strain evidence="2">DO16091913</strain>
        <tissue evidence="2">Muscle</tissue>
    </source>
</reference>
<dbReference type="GO" id="GO:0000428">
    <property type="term" value="C:DNA-directed RNA polymerase complex"/>
    <property type="evidence" value="ECO:0007669"/>
    <property type="project" value="UniProtKB-KW"/>
</dbReference>
<sequence>MWRGLKCRVQAPLDCLLLSFWWCGFVLSPPLMLKKKTKKTKTTQMEWLLLLVHIITSLQTKNKNPLLPRSLYKNRFVLFMSPFALLQIYFLFISRYKKFFLSSLFNLLAQQLNKTKPQRITEGLCELG</sequence>
<keyword evidence="2" id="KW-0804">Transcription</keyword>
<keyword evidence="2" id="KW-0240">DNA-directed RNA polymerase</keyword>
<reference evidence="2 3" key="2">
    <citation type="submission" date="2019-04" db="EMBL/GenBank/DDBJ databases">
        <title>The genome sequence of big-headed turtle.</title>
        <authorList>
            <person name="Gong S."/>
        </authorList>
    </citation>
    <scope>NUCLEOTIDE SEQUENCE [LARGE SCALE GENOMIC DNA]</scope>
    <source>
        <strain evidence="2">DO16091913</strain>
        <tissue evidence="2">Muscle</tissue>
    </source>
</reference>
<feature type="transmembrane region" description="Helical" evidence="1">
    <location>
        <begin position="74"/>
        <end position="93"/>
    </location>
</feature>
<keyword evidence="1" id="KW-0472">Membrane</keyword>